<evidence type="ECO:0000256" key="5">
    <source>
        <dbReference type="ARBA" id="ARBA00023136"/>
    </source>
</evidence>
<dbReference type="GO" id="GO:0005886">
    <property type="term" value="C:plasma membrane"/>
    <property type="evidence" value="ECO:0007669"/>
    <property type="project" value="TreeGrafter"/>
</dbReference>
<dbReference type="GO" id="GO:0005261">
    <property type="term" value="F:monoatomic cation channel activity"/>
    <property type="evidence" value="ECO:0007669"/>
    <property type="project" value="TreeGrafter"/>
</dbReference>
<evidence type="ECO:0000256" key="3">
    <source>
        <dbReference type="ARBA" id="ARBA00022737"/>
    </source>
</evidence>
<protein>
    <recommendedName>
        <fullName evidence="8">GAIN-B domain-containing protein</fullName>
    </recommendedName>
</protein>
<dbReference type="PANTHER" id="PTHR46730:SF1">
    <property type="entry name" value="PLAT DOMAIN-CONTAINING PROTEIN"/>
    <property type="match status" value="1"/>
</dbReference>
<dbReference type="Gene3D" id="2.60.120.200">
    <property type="match status" value="1"/>
</dbReference>
<keyword evidence="4 7" id="KW-1133">Transmembrane helix</keyword>
<dbReference type="InterPro" id="IPR002859">
    <property type="entry name" value="PKD/REJ-like"/>
</dbReference>
<organism evidence="9 10">
    <name type="scientific">Blepharisma stoltei</name>
    <dbReference type="NCBI Taxonomy" id="1481888"/>
    <lineage>
        <taxon>Eukaryota</taxon>
        <taxon>Sar</taxon>
        <taxon>Alveolata</taxon>
        <taxon>Ciliophora</taxon>
        <taxon>Postciliodesmatophora</taxon>
        <taxon>Heterotrichea</taxon>
        <taxon>Heterotrichida</taxon>
        <taxon>Blepharismidae</taxon>
        <taxon>Blepharisma</taxon>
    </lineage>
</organism>
<evidence type="ECO:0000313" key="9">
    <source>
        <dbReference type="EMBL" id="CAG9333797.1"/>
    </source>
</evidence>
<dbReference type="Pfam" id="PF02010">
    <property type="entry name" value="REJ"/>
    <property type="match status" value="1"/>
</dbReference>
<dbReference type="Proteomes" id="UP001162131">
    <property type="component" value="Unassembled WGS sequence"/>
</dbReference>
<evidence type="ECO:0000313" key="10">
    <source>
        <dbReference type="Proteomes" id="UP001162131"/>
    </source>
</evidence>
<evidence type="ECO:0000259" key="8">
    <source>
        <dbReference type="PROSITE" id="PS50221"/>
    </source>
</evidence>
<dbReference type="SUPFAM" id="SSF49899">
    <property type="entry name" value="Concanavalin A-like lectins/glucanases"/>
    <property type="match status" value="1"/>
</dbReference>
<dbReference type="InterPro" id="IPR013320">
    <property type="entry name" value="ConA-like_dom_sf"/>
</dbReference>
<feature type="transmembrane region" description="Helical" evidence="7">
    <location>
        <begin position="1524"/>
        <end position="1546"/>
    </location>
</feature>
<sequence>MISAVQSDPSSYKYEIYYNLTNIDGQSTSLFFLPSQLYSFNTWQRVILSYFYESGSNVKLFVNDQMVESQIYADYFYNENYNYKVDLGNWDFKRKFVGYVYSLKIYNYAFESVKPWSTSSCGYPYCTENNEALINCKPLEFYDISSKSCSYCSSYCLFGCARGSDICNLHQNPLCQSYENLKFNICETCKSNANNIPPCNCAKNLIYDTVSETCKCSDGSQPVNDQCSSCIRYLQSHEINGYFTSTFLRLIFEFSIAVDISGLKCSNIFPITILAKFGLDYSCSLGSDKITVELGKDFAIRDESVSLIKGSLKSGNECGYTANDISVSLQYSASPPFPLSIIDAPNTVLYNCQDLLISGQKSTGNLNSAFEYKWTLSSNPPLQTLLQFNTDFQTQISYFFIPRSDLSTANITVTLTVRNILGSVGKNSIVIQSIPNGISVNFDRTVSYEIMATQAKYFAAGSISSCDEISRLSLEWKLIYAVGNLTTINENSIWESQKWPSSLYIPSKSIPSYTNATFALQATSLTSNVKGVGTLEISVFPASPIIQFSRIDGNADITKSFSIDASSSYDPNENKALSFSWRCTQKDSVNCSSLISNSYSSILNIPPNSLEDGADYDFSLLAVADFSNGRQGKYSVKAEKSIKISTVNYYVPNFNVINAISNDQSSIISGNERLPLAASIQNEQNKQFFYQWSLKGGEALEFTTPLDQYAIAISQDSLNTGITYTLNLAIFDGSHYSSFFYSFYTNSPPHSGTLIVNPGEGVETETIFKMDALGWIDEENDYPFTYSFGYLTDNNYVFINIKNQSSTYFTTFPCLSRSTLSVFVDVYDSLEAFSRKIVNIKISKNKNLDQNELYISSQNYIYSITSNPQTYPGTIGDLCSSILNRDYYLNGEFKNPSDDDKVFFDEVTNSTLYWTKSLIEKGDLDSQAVSNFANLLTMITLNPYLASSDVEEKVCEMINTITENIPETQILLNEQIDGYFTAIDQSYQYNATSLVNKTNDLSIGVDAMNSVSKLILSQMVINENQFIITDNLDTTLTVMESKDLNDFQLYSNSKTASVVLPSDFSSILESYTLKTEVGISMTLLKSPSNADSLSSSVVDFSIYERQSNKKIEINMTSSYVLIEIPVWNLKSSKFVPECAYLNTKNNTWSTLGCKKWQIKPTSIICNCTHFTTFAAIDSAASTLVNSNIGDTINVSAWTSLNESNAIGLYFGIITFIVYIILAIITYKKDKREEKLEEEARKKMKGIPKKVEKIISEFNDLSEIENKPEKMMENAHLETNKKSFICFCKKKKKLEDCNADSRAKGSKKSCWPFCKKRNQAKRNQDSEIMKSYQEVIKLSEKASFWKCCKKTQKNKNNIDQSEAYCSPDEVYVYSFTDGTNSESTETEETKETKMGKWLGIISEKHELFNILFTKVPQHPSLCRITLYFLVLIGQMFFIGMFYETTSTSTETVITNSTNSTSSDYSSEGFSIDYSWHDFWIMVWSSLLMIIVTSTLSKLFTEQEITDQMTGLQYIKIKRQNKIKRWIGLFLAWGIMFYFLWSIALYSIQFDEDISRVWVLNTGIGYTVNILFTSVIKIAITAYITMKLLDLIEKYKKKKTKENNEAEIHITDFQQPTTETRTSTEKN</sequence>
<keyword evidence="3" id="KW-0677">Repeat</keyword>
<keyword evidence="2 7" id="KW-0812">Transmembrane</keyword>
<evidence type="ECO:0000256" key="7">
    <source>
        <dbReference type="SAM" id="Phobius"/>
    </source>
</evidence>
<feature type="domain" description="GAIN-B" evidence="8">
    <location>
        <begin position="1023"/>
        <end position="1184"/>
    </location>
</feature>
<evidence type="ECO:0000256" key="1">
    <source>
        <dbReference type="ARBA" id="ARBA00004370"/>
    </source>
</evidence>
<dbReference type="Gene3D" id="2.60.220.50">
    <property type="match status" value="1"/>
</dbReference>
<dbReference type="InterPro" id="IPR057244">
    <property type="entry name" value="GAIN_B"/>
</dbReference>
<keyword evidence="10" id="KW-1185">Reference proteome</keyword>
<dbReference type="PROSITE" id="PS50221">
    <property type="entry name" value="GAIN_B"/>
    <property type="match status" value="1"/>
</dbReference>
<dbReference type="EMBL" id="CAJZBQ010000057">
    <property type="protein sequence ID" value="CAG9333797.1"/>
    <property type="molecule type" value="Genomic_DNA"/>
</dbReference>
<keyword evidence="6" id="KW-1015">Disulfide bond</keyword>
<dbReference type="GO" id="GO:0006816">
    <property type="term" value="P:calcium ion transport"/>
    <property type="evidence" value="ECO:0007669"/>
    <property type="project" value="TreeGrafter"/>
</dbReference>
<comment type="subcellular location">
    <subcellularLocation>
        <location evidence="1">Membrane</location>
    </subcellularLocation>
</comment>
<evidence type="ECO:0000256" key="6">
    <source>
        <dbReference type="ARBA" id="ARBA00023157"/>
    </source>
</evidence>
<dbReference type="InterPro" id="IPR000203">
    <property type="entry name" value="GPS"/>
</dbReference>
<feature type="transmembrane region" description="Helical" evidence="7">
    <location>
        <begin position="1566"/>
        <end position="1587"/>
    </location>
</feature>
<feature type="transmembrane region" description="Helical" evidence="7">
    <location>
        <begin position="1477"/>
        <end position="1498"/>
    </location>
</feature>
<evidence type="ECO:0000256" key="4">
    <source>
        <dbReference type="ARBA" id="ARBA00022989"/>
    </source>
</evidence>
<comment type="caution">
    <text evidence="9">The sequence shown here is derived from an EMBL/GenBank/DDBJ whole genome shotgun (WGS) entry which is preliminary data.</text>
</comment>
<reference evidence="9" key="1">
    <citation type="submission" date="2021-09" db="EMBL/GenBank/DDBJ databases">
        <authorList>
            <consortium name="AG Swart"/>
            <person name="Singh M."/>
            <person name="Singh A."/>
            <person name="Seah K."/>
            <person name="Emmerich C."/>
        </authorList>
    </citation>
    <scope>NUCLEOTIDE SEQUENCE</scope>
    <source>
        <strain evidence="9">ATCC30299</strain>
    </source>
</reference>
<accession>A0AAU9K720</accession>
<proteinExistence type="predicted"/>
<feature type="transmembrane region" description="Helical" evidence="7">
    <location>
        <begin position="1206"/>
        <end position="1226"/>
    </location>
</feature>
<feature type="transmembrane region" description="Helical" evidence="7">
    <location>
        <begin position="1423"/>
        <end position="1441"/>
    </location>
</feature>
<gene>
    <name evidence="9" type="ORF">BSTOLATCC_MIC59613</name>
</gene>
<dbReference type="Pfam" id="PF01825">
    <property type="entry name" value="GPS"/>
    <property type="match status" value="1"/>
</dbReference>
<keyword evidence="5 7" id="KW-0472">Membrane</keyword>
<name>A0AAU9K720_9CILI</name>
<dbReference type="InterPro" id="IPR046338">
    <property type="entry name" value="GAIN_dom_sf"/>
</dbReference>
<dbReference type="PANTHER" id="PTHR46730">
    <property type="entry name" value="POLYCYSTIN-1"/>
    <property type="match status" value="1"/>
</dbReference>
<evidence type="ECO:0000256" key="2">
    <source>
        <dbReference type="ARBA" id="ARBA00022692"/>
    </source>
</evidence>